<evidence type="ECO:0000259" key="4">
    <source>
        <dbReference type="SMART" id="SM00922"/>
    </source>
</evidence>
<organism evidence="5 6">
    <name type="scientific">Myceligenerans pegani</name>
    <dbReference type="NCBI Taxonomy" id="2776917"/>
    <lineage>
        <taxon>Bacteria</taxon>
        <taxon>Bacillati</taxon>
        <taxon>Actinomycetota</taxon>
        <taxon>Actinomycetes</taxon>
        <taxon>Micrococcales</taxon>
        <taxon>Promicromonosporaceae</taxon>
        <taxon>Myceligenerans</taxon>
    </lineage>
</organism>
<dbReference type="RefSeq" id="WP_192864192.1">
    <property type="nucleotide sequence ID" value="NZ_JADAQT010000105.1"/>
</dbReference>
<dbReference type="Gene3D" id="3.30.390.10">
    <property type="entry name" value="Enolase-like, N-terminal domain"/>
    <property type="match status" value="1"/>
</dbReference>
<dbReference type="SFLD" id="SFLDS00001">
    <property type="entry name" value="Enolase"/>
    <property type="match status" value="1"/>
</dbReference>
<comment type="caution">
    <text evidence="5">The sequence shown here is derived from an EMBL/GenBank/DDBJ whole genome shotgun (WGS) entry which is preliminary data.</text>
</comment>
<evidence type="ECO:0000256" key="1">
    <source>
        <dbReference type="ARBA" id="ARBA00001426"/>
    </source>
</evidence>
<accession>A0ABR9N1V7</accession>
<evidence type="ECO:0000256" key="2">
    <source>
        <dbReference type="ARBA" id="ARBA00005183"/>
    </source>
</evidence>
<reference evidence="5 6" key="1">
    <citation type="submission" date="2020-10" db="EMBL/GenBank/DDBJ databases">
        <title>Myceligenerans pegani sp. nov., an endophytic actinomycete isolated from Peganum harmala L. in Xinjiang, China.</title>
        <authorList>
            <person name="Xin L."/>
        </authorList>
    </citation>
    <scope>NUCLEOTIDE SEQUENCE [LARGE SCALE GENOMIC DNA]</scope>
    <source>
        <strain evidence="5 6">TRM65318</strain>
    </source>
</reference>
<gene>
    <name evidence="5" type="ORF">IHE71_18260</name>
</gene>
<name>A0ABR9N1V7_9MICO</name>
<dbReference type="InterPro" id="IPR029017">
    <property type="entry name" value="Enolase-like_N"/>
</dbReference>
<dbReference type="InterPro" id="IPR036849">
    <property type="entry name" value="Enolase-like_C_sf"/>
</dbReference>
<comment type="pathway">
    <text evidence="2">Carbohydrate acid metabolism; D-glucarate degradation; 2,5-dioxopentanoate from D-glucarate: step 1/2.</text>
</comment>
<dbReference type="InterPro" id="IPR013342">
    <property type="entry name" value="Mandelate_racemase_C"/>
</dbReference>
<dbReference type="SMART" id="SM00922">
    <property type="entry name" value="MR_MLE"/>
    <property type="match status" value="1"/>
</dbReference>
<dbReference type="EC" id="4.2.1.40" evidence="3"/>
<keyword evidence="6" id="KW-1185">Reference proteome</keyword>
<dbReference type="InterPro" id="IPR013341">
    <property type="entry name" value="Mandelate_racemase_N_dom"/>
</dbReference>
<dbReference type="Pfam" id="PF02746">
    <property type="entry name" value="MR_MLE_N"/>
    <property type="match status" value="1"/>
</dbReference>
<evidence type="ECO:0000256" key="3">
    <source>
        <dbReference type="ARBA" id="ARBA00011973"/>
    </source>
</evidence>
<evidence type="ECO:0000313" key="6">
    <source>
        <dbReference type="Proteomes" id="UP000625527"/>
    </source>
</evidence>
<dbReference type="PANTHER" id="PTHR48080:SF4">
    <property type="entry name" value="GLUCARATE DEHYDRATASE"/>
    <property type="match status" value="1"/>
</dbReference>
<dbReference type="Gene3D" id="3.20.20.120">
    <property type="entry name" value="Enolase-like C-terminal domain"/>
    <property type="match status" value="1"/>
</dbReference>
<dbReference type="Proteomes" id="UP000625527">
    <property type="component" value="Unassembled WGS sequence"/>
</dbReference>
<dbReference type="InterPro" id="IPR029065">
    <property type="entry name" value="Enolase_C-like"/>
</dbReference>
<proteinExistence type="predicted"/>
<dbReference type="Pfam" id="PF13378">
    <property type="entry name" value="MR_MLE_C"/>
    <property type="match status" value="1"/>
</dbReference>
<sequence length="416" mass="44281">MIIRDLVVTPIAFSDPPLLNADGVHEPLALRTIVQLVVDGGVIGLGEGGGGAAVAARVEQVRRAVVGLSVFDLNGIEAAVDAELGGDDGPLSRRERRVVYSMLDVAAHDAQGKLTGLPVAELLGGRVRDRVPYSAYLFYKWAGHPRSADVDDAEPDTWGAALDAAGIVDQARALVDRYGFGSIKLKGGVFPPAEEIAAVRALREAFPGLPLRIDPNGAWTHETAVRVARELDGVLEYLEDPVLGIDGMAAVAREVSQPLATNMCVVSFEQLAEAFSKDAVQIVLSDHHYWGGLRHTRELAAICGHWGVGVSMHSNSHLGISLAAMTHVAAATPELTYACDTHYPWNGAEDVVRSGALEITGGAVTVPDAPGLGVVLDEAALERQHRVYVDSGRSVRDDAGYMRCFDPTYSSALPRY</sequence>
<dbReference type="SUPFAM" id="SSF51604">
    <property type="entry name" value="Enolase C-terminal domain-like"/>
    <property type="match status" value="1"/>
</dbReference>
<protein>
    <recommendedName>
        <fullName evidence="3">glucarate dehydratase</fullName>
        <ecNumber evidence="3">4.2.1.40</ecNumber>
    </recommendedName>
</protein>
<comment type="catalytic activity">
    <reaction evidence="1">
        <text>D-glucarate = 5-dehydro-4-deoxy-D-glucarate + H2O</text>
        <dbReference type="Rhea" id="RHEA:14573"/>
        <dbReference type="ChEBI" id="CHEBI:15377"/>
        <dbReference type="ChEBI" id="CHEBI:30612"/>
        <dbReference type="ChEBI" id="CHEBI:42819"/>
        <dbReference type="EC" id="4.2.1.40"/>
    </reaction>
</comment>
<evidence type="ECO:0000313" key="5">
    <source>
        <dbReference type="EMBL" id="MBE1877634.1"/>
    </source>
</evidence>
<feature type="domain" description="Mandelate racemase/muconate lactonizing enzyme C-terminal" evidence="4">
    <location>
        <begin position="164"/>
        <end position="258"/>
    </location>
</feature>
<dbReference type="PANTHER" id="PTHR48080">
    <property type="entry name" value="D-GALACTONATE DEHYDRATASE-RELATED"/>
    <property type="match status" value="1"/>
</dbReference>
<dbReference type="SFLD" id="SFLDG00055">
    <property type="entry name" value="glucarate_dehydratase"/>
    <property type="match status" value="1"/>
</dbReference>
<dbReference type="InterPro" id="IPR034593">
    <property type="entry name" value="DgoD-like"/>
</dbReference>
<dbReference type="EMBL" id="JADAQT010000105">
    <property type="protein sequence ID" value="MBE1877634.1"/>
    <property type="molecule type" value="Genomic_DNA"/>
</dbReference>
<dbReference type="SUPFAM" id="SSF54826">
    <property type="entry name" value="Enolase N-terminal domain-like"/>
    <property type="match status" value="1"/>
</dbReference>